<proteinExistence type="inferred from homology"/>
<feature type="binding site" evidence="3">
    <location>
        <position position="113"/>
    </location>
    <ligand>
        <name>biotin</name>
        <dbReference type="ChEBI" id="CHEBI:57586"/>
    </ligand>
</feature>
<keyword evidence="3" id="KW-0238">DNA-binding</keyword>
<dbReference type="InterPro" id="IPR036388">
    <property type="entry name" value="WH-like_DNA-bd_sf"/>
</dbReference>
<dbReference type="Gene3D" id="1.10.10.10">
    <property type="entry name" value="Winged helix-like DNA-binding domain superfamily/Winged helix DNA-binding domain"/>
    <property type="match status" value="1"/>
</dbReference>
<dbReference type="Gene3D" id="3.30.930.10">
    <property type="entry name" value="Bira Bifunctional Protein, Domain 2"/>
    <property type="match status" value="1"/>
</dbReference>
<comment type="function">
    <text evidence="3">Acts both as a biotin--[acetyl-CoA-carboxylase] ligase and a repressor.</text>
</comment>
<dbReference type="GO" id="GO:0004077">
    <property type="term" value="F:biotin--[biotin carboxyl-carrier protein] ligase activity"/>
    <property type="evidence" value="ECO:0007669"/>
    <property type="project" value="UniProtKB-UniRule"/>
</dbReference>
<evidence type="ECO:0000256" key="2">
    <source>
        <dbReference type="ARBA" id="ARBA00023267"/>
    </source>
</evidence>
<dbReference type="InterPro" id="IPR013196">
    <property type="entry name" value="HTH_11"/>
</dbReference>
<feature type="binding site" evidence="3">
    <location>
        <position position="185"/>
    </location>
    <ligand>
        <name>biotin</name>
        <dbReference type="ChEBI" id="CHEBI:57586"/>
    </ligand>
</feature>
<dbReference type="Pfam" id="PF08279">
    <property type="entry name" value="HTH_11"/>
    <property type="match status" value="1"/>
</dbReference>
<protein>
    <recommendedName>
        <fullName evidence="3">Bifunctional ligase/repressor BirA</fullName>
    </recommendedName>
    <alternativeName>
        <fullName evidence="3">Biotin--[acetyl-CoA-carboxylase] ligase</fullName>
        <ecNumber evidence="3">6.3.4.15</ecNumber>
    </alternativeName>
    <alternativeName>
        <fullName evidence="3">Biotin--protein ligase</fullName>
    </alternativeName>
    <alternativeName>
        <fullName evidence="3">Biotin-[acetyl-CoA carboxylase] synthetase</fullName>
    </alternativeName>
</protein>
<dbReference type="Pfam" id="PF03099">
    <property type="entry name" value="BPL_LplA_LipB"/>
    <property type="match status" value="1"/>
</dbReference>
<dbReference type="NCBIfam" id="TIGR00121">
    <property type="entry name" value="birA_ligase"/>
    <property type="match status" value="1"/>
</dbReference>
<dbReference type="GO" id="GO:0006355">
    <property type="term" value="P:regulation of DNA-templated transcription"/>
    <property type="evidence" value="ECO:0007669"/>
    <property type="project" value="UniProtKB-UniRule"/>
</dbReference>
<dbReference type="AlphaFoldDB" id="A0A948WQG1"/>
<comment type="catalytic activity">
    <reaction evidence="3">
        <text>biotin + L-lysyl-[protein] + ATP = N(6)-biotinyl-L-lysyl-[protein] + AMP + diphosphate + H(+)</text>
        <dbReference type="Rhea" id="RHEA:11756"/>
        <dbReference type="Rhea" id="RHEA-COMP:9752"/>
        <dbReference type="Rhea" id="RHEA-COMP:10505"/>
        <dbReference type="ChEBI" id="CHEBI:15378"/>
        <dbReference type="ChEBI" id="CHEBI:29969"/>
        <dbReference type="ChEBI" id="CHEBI:30616"/>
        <dbReference type="ChEBI" id="CHEBI:33019"/>
        <dbReference type="ChEBI" id="CHEBI:57586"/>
        <dbReference type="ChEBI" id="CHEBI:83144"/>
        <dbReference type="ChEBI" id="CHEBI:456215"/>
        <dbReference type="EC" id="6.3.4.15"/>
    </reaction>
</comment>
<feature type="binding site" evidence="3">
    <location>
        <begin position="117"/>
        <end position="119"/>
    </location>
    <ligand>
        <name>biotin</name>
        <dbReference type="ChEBI" id="CHEBI:57586"/>
    </ligand>
</feature>
<keyword evidence="3" id="KW-0805">Transcription regulation</keyword>
<keyword evidence="3" id="KW-0067">ATP-binding</keyword>
<dbReference type="SUPFAM" id="SSF46785">
    <property type="entry name" value="Winged helix' DNA-binding domain"/>
    <property type="match status" value="1"/>
</dbReference>
<comment type="caution">
    <text evidence="5">The sequence shown here is derived from an EMBL/GenBank/DDBJ whole genome shotgun (WGS) entry which is preliminary data.</text>
</comment>
<dbReference type="InterPro" id="IPR030855">
    <property type="entry name" value="Bifunct_BirA"/>
</dbReference>
<dbReference type="InterPro" id="IPR045864">
    <property type="entry name" value="aa-tRNA-synth_II/BPL/LPL"/>
</dbReference>
<keyword evidence="2 3" id="KW-0092">Biotin</keyword>
<keyword evidence="3" id="KW-0547">Nucleotide-binding</keyword>
<dbReference type="CDD" id="cd16442">
    <property type="entry name" value="BPL"/>
    <property type="match status" value="1"/>
</dbReference>
<evidence type="ECO:0000313" key="5">
    <source>
        <dbReference type="EMBL" id="MBU3806527.1"/>
    </source>
</evidence>
<dbReference type="Gene3D" id="2.30.30.100">
    <property type="match status" value="1"/>
</dbReference>
<feature type="DNA-binding region" description="H-T-H motif" evidence="3">
    <location>
        <begin position="19"/>
        <end position="38"/>
    </location>
</feature>
<dbReference type="EC" id="6.3.4.15" evidence="3"/>
<dbReference type="GO" id="GO:0005524">
    <property type="term" value="F:ATP binding"/>
    <property type="evidence" value="ECO:0007669"/>
    <property type="project" value="UniProtKB-UniRule"/>
</dbReference>
<comment type="similarity">
    <text evidence="3">Belongs to the biotin--protein ligase family.</text>
</comment>
<evidence type="ECO:0000259" key="4">
    <source>
        <dbReference type="PROSITE" id="PS51733"/>
    </source>
</evidence>
<dbReference type="SUPFAM" id="SSF55681">
    <property type="entry name" value="Class II aaRS and biotin synthetases"/>
    <property type="match status" value="1"/>
</dbReference>
<feature type="domain" description="BPL/LPL catalytic" evidence="4">
    <location>
        <begin position="67"/>
        <end position="259"/>
    </location>
</feature>
<dbReference type="GO" id="GO:0005737">
    <property type="term" value="C:cytoplasm"/>
    <property type="evidence" value="ECO:0007669"/>
    <property type="project" value="TreeGrafter"/>
</dbReference>
<dbReference type="InterPro" id="IPR004408">
    <property type="entry name" value="Biotin_CoA_COase_ligase"/>
</dbReference>
<dbReference type="PANTHER" id="PTHR12835:SF5">
    <property type="entry name" value="BIOTIN--PROTEIN LIGASE"/>
    <property type="match status" value="1"/>
</dbReference>
<dbReference type="HAMAP" id="MF_00978">
    <property type="entry name" value="Bifunct_BirA"/>
    <property type="match status" value="1"/>
</dbReference>
<dbReference type="InterPro" id="IPR003142">
    <property type="entry name" value="BPL_C"/>
</dbReference>
<evidence type="ECO:0000256" key="3">
    <source>
        <dbReference type="HAMAP-Rule" id="MF_00978"/>
    </source>
</evidence>
<sequence>MKNQILQILQSCPEEYKSGQELAERLECSRAAIWKSIQALQKQGVGIEAVPSKGYHLIPGQDWMTVSGIVEHLQPHFQDRPLTVLSSVDSTNKQLKERANRGEGEQILVAEHQTTGRGRMQRVFFSPQQTGVYFSILLSPKDWQLQECAQLTTMAAVAACRAIERVCGKEVQIKWVNDLLLNGKKVCGILTEGVLDMENGRLSHAIVGVGMNVYAPQGGFPETLQPIAGYLMEQPEPNIKNRLVAEFLNEFFSFYEGDKQAHAKEYRARSGVLGQEVNLHTASGVKQATVLDIDKDCRLVVQYPDGTQEVFQSGEITLRLSKEE</sequence>
<organism evidence="5 6">
    <name type="scientific">Candidatus Allofournierella pullistercoris</name>
    <dbReference type="NCBI Taxonomy" id="2838597"/>
    <lineage>
        <taxon>Bacteria</taxon>
        <taxon>Bacillati</taxon>
        <taxon>Bacillota</taxon>
        <taxon>Clostridia</taxon>
        <taxon>Eubacteriales</taxon>
        <taxon>Oscillospiraceae</taxon>
        <taxon>Allofournierella</taxon>
    </lineage>
</organism>
<keyword evidence="3" id="KW-0804">Transcription</keyword>
<dbReference type="InterPro" id="IPR036390">
    <property type="entry name" value="WH_DNA-bd_sf"/>
</dbReference>
<dbReference type="GO" id="GO:0003677">
    <property type="term" value="F:DNA binding"/>
    <property type="evidence" value="ECO:0007669"/>
    <property type="project" value="UniProtKB-UniRule"/>
</dbReference>
<gene>
    <name evidence="3" type="primary">birA</name>
    <name evidence="5" type="ORF">H9882_06530</name>
</gene>
<dbReference type="InterPro" id="IPR004143">
    <property type="entry name" value="BPL_LPL_catalytic"/>
</dbReference>
<dbReference type="GO" id="GO:0009249">
    <property type="term" value="P:protein lipoylation"/>
    <property type="evidence" value="ECO:0007669"/>
    <property type="project" value="UniProtKB-ARBA"/>
</dbReference>
<name>A0A948WQG1_9FIRM</name>
<evidence type="ECO:0000256" key="1">
    <source>
        <dbReference type="ARBA" id="ARBA00022598"/>
    </source>
</evidence>
<evidence type="ECO:0000313" key="6">
    <source>
        <dbReference type="Proteomes" id="UP000713596"/>
    </source>
</evidence>
<reference evidence="5" key="2">
    <citation type="submission" date="2021-04" db="EMBL/GenBank/DDBJ databases">
        <authorList>
            <person name="Gilroy R."/>
        </authorList>
    </citation>
    <scope>NUCLEOTIDE SEQUENCE</scope>
    <source>
        <strain evidence="5">B5_2728</strain>
    </source>
</reference>
<dbReference type="GO" id="GO:0016740">
    <property type="term" value="F:transferase activity"/>
    <property type="evidence" value="ECO:0007669"/>
    <property type="project" value="UniProtKB-ARBA"/>
</dbReference>
<feature type="binding site" evidence="3">
    <location>
        <begin position="90"/>
        <end position="92"/>
    </location>
    <ligand>
        <name>biotin</name>
        <dbReference type="ChEBI" id="CHEBI:57586"/>
    </ligand>
</feature>
<keyword evidence="1 3" id="KW-0436">Ligase</keyword>
<dbReference type="Proteomes" id="UP000713596">
    <property type="component" value="Unassembled WGS sequence"/>
</dbReference>
<dbReference type="Pfam" id="PF02237">
    <property type="entry name" value="BPL_C"/>
    <property type="match status" value="1"/>
</dbReference>
<dbReference type="PANTHER" id="PTHR12835">
    <property type="entry name" value="BIOTIN PROTEIN LIGASE"/>
    <property type="match status" value="1"/>
</dbReference>
<dbReference type="EMBL" id="JAHLFP010000056">
    <property type="protein sequence ID" value="MBU3806527.1"/>
    <property type="molecule type" value="Genomic_DNA"/>
</dbReference>
<reference evidence="5" key="1">
    <citation type="journal article" date="2021" name="PeerJ">
        <title>Extensive microbial diversity within the chicken gut microbiome revealed by metagenomics and culture.</title>
        <authorList>
            <person name="Gilroy R."/>
            <person name="Ravi A."/>
            <person name="Getino M."/>
            <person name="Pursley I."/>
            <person name="Horton D.L."/>
            <person name="Alikhan N.F."/>
            <person name="Baker D."/>
            <person name="Gharbi K."/>
            <person name="Hall N."/>
            <person name="Watson M."/>
            <person name="Adriaenssens E.M."/>
            <person name="Foster-Nyarko E."/>
            <person name="Jarju S."/>
            <person name="Secka A."/>
            <person name="Antonio M."/>
            <person name="Oren A."/>
            <person name="Chaudhuri R.R."/>
            <person name="La Ragione R."/>
            <person name="Hildebrand F."/>
            <person name="Pallen M.J."/>
        </authorList>
    </citation>
    <scope>NUCLEOTIDE SEQUENCE</scope>
    <source>
        <strain evidence="5">B5_2728</strain>
    </source>
</reference>
<accession>A0A948WQG1</accession>
<keyword evidence="3" id="KW-0678">Repressor</keyword>
<dbReference type="PROSITE" id="PS51733">
    <property type="entry name" value="BPL_LPL_CATALYTIC"/>
    <property type="match status" value="1"/>
</dbReference>